<sequence length="186" mass="21653">MHQSLFIFLPKISGYVIYEDNKQRPHFSPRKVNPKKSESQEKLICDLWRQQRSLDQQAQQVISNDTNSAHNVRQVYYVPYPATRRDKHGWCVAIKTKPWGYIESNHVQDDVPYQVEEMSHVNKVIEVESISGLQDLRGGVEEVNPANLLTNEEESTNLNEESNNIEQDNEGELEDDDFEVYNSEED</sequence>
<comment type="caution">
    <text evidence="2">The sequence shown here is derived from an EMBL/GenBank/DDBJ whole genome shotgun (WGS) entry which is preliminary data.</text>
</comment>
<dbReference type="Proteomes" id="UP000289340">
    <property type="component" value="Chromosome 3"/>
</dbReference>
<evidence type="ECO:0000313" key="3">
    <source>
        <dbReference type="Proteomes" id="UP000289340"/>
    </source>
</evidence>
<feature type="region of interest" description="Disordered" evidence="1">
    <location>
        <begin position="150"/>
        <end position="186"/>
    </location>
</feature>
<reference evidence="2 3" key="1">
    <citation type="submission" date="2018-09" db="EMBL/GenBank/DDBJ databases">
        <title>A high-quality reference genome of wild soybean provides a powerful tool to mine soybean genomes.</title>
        <authorList>
            <person name="Xie M."/>
            <person name="Chung C.Y.L."/>
            <person name="Li M.-W."/>
            <person name="Wong F.-L."/>
            <person name="Chan T.-F."/>
            <person name="Lam H.-M."/>
        </authorList>
    </citation>
    <scope>NUCLEOTIDE SEQUENCE [LARGE SCALE GENOMIC DNA]</scope>
    <source>
        <strain evidence="3">cv. W05</strain>
        <tissue evidence="2">Hypocotyl of etiolated seedlings</tissue>
    </source>
</reference>
<organism evidence="2 3">
    <name type="scientific">Glycine soja</name>
    <name type="common">Wild soybean</name>
    <dbReference type="NCBI Taxonomy" id="3848"/>
    <lineage>
        <taxon>Eukaryota</taxon>
        <taxon>Viridiplantae</taxon>
        <taxon>Streptophyta</taxon>
        <taxon>Embryophyta</taxon>
        <taxon>Tracheophyta</taxon>
        <taxon>Spermatophyta</taxon>
        <taxon>Magnoliopsida</taxon>
        <taxon>eudicotyledons</taxon>
        <taxon>Gunneridae</taxon>
        <taxon>Pentapetalae</taxon>
        <taxon>rosids</taxon>
        <taxon>fabids</taxon>
        <taxon>Fabales</taxon>
        <taxon>Fabaceae</taxon>
        <taxon>Papilionoideae</taxon>
        <taxon>50 kb inversion clade</taxon>
        <taxon>NPAAA clade</taxon>
        <taxon>indigoferoid/millettioid clade</taxon>
        <taxon>Phaseoleae</taxon>
        <taxon>Glycine</taxon>
        <taxon>Glycine subgen. Soja</taxon>
    </lineage>
</organism>
<protein>
    <submittedName>
        <fullName evidence="2">Uncharacterized protein</fullName>
    </submittedName>
</protein>
<feature type="compositionally biased region" description="Acidic residues" evidence="1">
    <location>
        <begin position="167"/>
        <end position="186"/>
    </location>
</feature>
<name>A0A445L848_GLYSO</name>
<gene>
    <name evidence="2" type="ORF">D0Y65_006318</name>
</gene>
<dbReference type="AlphaFoldDB" id="A0A445L848"/>
<dbReference type="EMBL" id="QZWG01000003">
    <property type="protein sequence ID" value="RZC19441.1"/>
    <property type="molecule type" value="Genomic_DNA"/>
</dbReference>
<evidence type="ECO:0000256" key="1">
    <source>
        <dbReference type="SAM" id="MobiDB-lite"/>
    </source>
</evidence>
<accession>A0A445L848</accession>
<proteinExistence type="predicted"/>
<evidence type="ECO:0000313" key="2">
    <source>
        <dbReference type="EMBL" id="RZC19441.1"/>
    </source>
</evidence>
<keyword evidence="3" id="KW-1185">Reference proteome</keyword>